<dbReference type="EMBL" id="JAULSR010000013">
    <property type="protein sequence ID" value="KAK0609593.1"/>
    <property type="molecule type" value="Genomic_DNA"/>
</dbReference>
<evidence type="ECO:0000256" key="1">
    <source>
        <dbReference type="SAM" id="MobiDB-lite"/>
    </source>
</evidence>
<comment type="caution">
    <text evidence="2">The sequence shown here is derived from an EMBL/GenBank/DDBJ whole genome shotgun (WGS) entry which is preliminary data.</text>
</comment>
<evidence type="ECO:0000313" key="2">
    <source>
        <dbReference type="EMBL" id="KAK0609593.1"/>
    </source>
</evidence>
<accession>A0AA39TVL3</accession>
<proteinExistence type="predicted"/>
<feature type="region of interest" description="Disordered" evidence="1">
    <location>
        <begin position="1"/>
        <end position="33"/>
    </location>
</feature>
<evidence type="ECO:0000313" key="3">
    <source>
        <dbReference type="Proteomes" id="UP001174934"/>
    </source>
</evidence>
<sequence>MATISSPSPDPRHSEGRASTQPAGTSDRQSPRVLDFRLQPHTLLEMDWAEWTGHIPACPSSSFPPQAQGPASSRATPLLIGSLSPFGPFCAVGHPLLH</sequence>
<dbReference type="AlphaFoldDB" id="A0AA39TVL3"/>
<protein>
    <submittedName>
        <fullName evidence="2">Uncharacterized protein</fullName>
    </submittedName>
</protein>
<organism evidence="2 3">
    <name type="scientific">Bombardia bombarda</name>
    <dbReference type="NCBI Taxonomy" id="252184"/>
    <lineage>
        <taxon>Eukaryota</taxon>
        <taxon>Fungi</taxon>
        <taxon>Dikarya</taxon>
        <taxon>Ascomycota</taxon>
        <taxon>Pezizomycotina</taxon>
        <taxon>Sordariomycetes</taxon>
        <taxon>Sordariomycetidae</taxon>
        <taxon>Sordariales</taxon>
        <taxon>Lasiosphaeriaceae</taxon>
        <taxon>Bombardia</taxon>
    </lineage>
</organism>
<feature type="compositionally biased region" description="Polar residues" evidence="1">
    <location>
        <begin position="17"/>
        <end position="28"/>
    </location>
</feature>
<gene>
    <name evidence="2" type="ORF">B0T17DRAFT_546635</name>
</gene>
<dbReference type="Proteomes" id="UP001174934">
    <property type="component" value="Unassembled WGS sequence"/>
</dbReference>
<reference evidence="2" key="1">
    <citation type="submission" date="2023-06" db="EMBL/GenBank/DDBJ databases">
        <title>Genome-scale phylogeny and comparative genomics of the fungal order Sordariales.</title>
        <authorList>
            <consortium name="Lawrence Berkeley National Laboratory"/>
            <person name="Hensen N."/>
            <person name="Bonometti L."/>
            <person name="Westerberg I."/>
            <person name="Brannstrom I.O."/>
            <person name="Guillou S."/>
            <person name="Cros-Aarteil S."/>
            <person name="Calhoun S."/>
            <person name="Haridas S."/>
            <person name="Kuo A."/>
            <person name="Mondo S."/>
            <person name="Pangilinan J."/>
            <person name="Riley R."/>
            <person name="LaButti K."/>
            <person name="Andreopoulos B."/>
            <person name="Lipzen A."/>
            <person name="Chen C."/>
            <person name="Yanf M."/>
            <person name="Daum C."/>
            <person name="Ng V."/>
            <person name="Clum A."/>
            <person name="Steindorff A."/>
            <person name="Ohm R."/>
            <person name="Martin F."/>
            <person name="Silar P."/>
            <person name="Natvig D."/>
            <person name="Lalanne C."/>
            <person name="Gautier V."/>
            <person name="Ament-velasquez S.L."/>
            <person name="Kruys A."/>
            <person name="Hutchinson M.I."/>
            <person name="Powell A.J."/>
            <person name="Barry K."/>
            <person name="Miller A.N."/>
            <person name="Grigoriev I.V."/>
            <person name="Debuchy R."/>
            <person name="Gladieux P."/>
            <person name="Thoren M.H."/>
            <person name="Johannesson H."/>
        </authorList>
    </citation>
    <scope>NUCLEOTIDE SEQUENCE</scope>
    <source>
        <strain evidence="2">SMH3391-2</strain>
    </source>
</reference>
<name>A0AA39TVL3_9PEZI</name>
<keyword evidence="3" id="KW-1185">Reference proteome</keyword>